<comment type="caution">
    <text evidence="9">The sequence shown here is derived from an EMBL/GenBank/DDBJ whole genome shotgun (WGS) entry which is preliminary data.</text>
</comment>
<feature type="binding site" evidence="6">
    <location>
        <position position="221"/>
    </location>
    <ligand>
        <name>S-adenosyl-L-methionine</name>
        <dbReference type="ChEBI" id="CHEBI:59789"/>
    </ligand>
</feature>
<name>A0ABV1ND25_9GAMM</name>
<dbReference type="Pfam" id="PF08032">
    <property type="entry name" value="SpoU_sub_bind"/>
    <property type="match status" value="1"/>
</dbReference>
<dbReference type="InterPro" id="IPR029028">
    <property type="entry name" value="Alpha/beta_knot_MTases"/>
</dbReference>
<dbReference type="EC" id="2.1.1.185" evidence="6"/>
<feature type="binding site" evidence="6">
    <location>
        <position position="241"/>
    </location>
    <ligand>
        <name>S-adenosyl-L-methionine</name>
        <dbReference type="ChEBI" id="CHEBI:59789"/>
    </ligand>
</feature>
<dbReference type="HAMAP" id="MF_01887">
    <property type="entry name" value="23SrRNA_methyltr_B"/>
    <property type="match status" value="1"/>
</dbReference>
<keyword evidence="2 6" id="KW-0698">rRNA processing</keyword>
<proteinExistence type="inferred from homology"/>
<dbReference type="CDD" id="cd18103">
    <property type="entry name" value="SpoU-like_RlmB"/>
    <property type="match status" value="1"/>
</dbReference>
<keyword evidence="3 6" id="KW-0489">Methyltransferase</keyword>
<evidence type="ECO:0000256" key="5">
    <source>
        <dbReference type="ARBA" id="ARBA00022691"/>
    </source>
</evidence>
<dbReference type="EMBL" id="JBEGCJ010000002">
    <property type="protein sequence ID" value="MEQ6916962.1"/>
    <property type="molecule type" value="Genomic_DNA"/>
</dbReference>
<dbReference type="Pfam" id="PF00588">
    <property type="entry name" value="SpoU_methylase"/>
    <property type="match status" value="1"/>
</dbReference>
<comment type="function">
    <text evidence="6">Specifically methylates the ribose of guanosine 2251 in 23S rRNA.</text>
</comment>
<accession>A0ABV1ND25</accession>
<evidence type="ECO:0000256" key="3">
    <source>
        <dbReference type="ARBA" id="ARBA00022603"/>
    </source>
</evidence>
<dbReference type="Gene3D" id="3.40.1280.10">
    <property type="match status" value="1"/>
</dbReference>
<gene>
    <name evidence="6 9" type="primary">rlmB</name>
    <name evidence="9" type="ORF">ABE960_05405</name>
</gene>
<keyword evidence="10" id="KW-1185">Reference proteome</keyword>
<feature type="binding site" evidence="6">
    <location>
        <position position="250"/>
    </location>
    <ligand>
        <name>S-adenosyl-L-methionine</name>
        <dbReference type="ChEBI" id="CHEBI:59789"/>
    </ligand>
</feature>
<evidence type="ECO:0000313" key="9">
    <source>
        <dbReference type="EMBL" id="MEQ6916962.1"/>
    </source>
</evidence>
<dbReference type="PANTHER" id="PTHR46429:SF1">
    <property type="entry name" value="23S RRNA (GUANOSINE-2'-O-)-METHYLTRANSFERASE RLMB"/>
    <property type="match status" value="1"/>
</dbReference>
<protein>
    <recommendedName>
        <fullName evidence="6">23S rRNA (guanosine-2'-O-)-methyltransferase RlmB</fullName>
        <ecNumber evidence="6">2.1.1.185</ecNumber>
    </recommendedName>
    <alternativeName>
        <fullName evidence="6">23S rRNA (guanosine2251 2'-O)-methyltransferase</fullName>
    </alternativeName>
    <alternativeName>
        <fullName evidence="6">23S rRNA Gm2251 2'-O-methyltransferase</fullName>
    </alternativeName>
</protein>
<dbReference type="SUPFAM" id="SSF55315">
    <property type="entry name" value="L30e-like"/>
    <property type="match status" value="1"/>
</dbReference>
<dbReference type="Gene3D" id="3.30.1330.30">
    <property type="match status" value="1"/>
</dbReference>
<feature type="region of interest" description="Disordered" evidence="7">
    <location>
        <begin position="1"/>
        <end position="25"/>
    </location>
</feature>
<dbReference type="InterPro" id="IPR024915">
    <property type="entry name" value="23S_rRNA_MeTrfase_RlmB"/>
</dbReference>
<comment type="catalytic activity">
    <reaction evidence="6">
        <text>guanosine(2251) in 23S rRNA + S-adenosyl-L-methionine = 2'-O-methylguanosine(2251) in 23S rRNA + S-adenosyl-L-homocysteine + H(+)</text>
        <dbReference type="Rhea" id="RHEA:24140"/>
        <dbReference type="Rhea" id="RHEA-COMP:10239"/>
        <dbReference type="Rhea" id="RHEA-COMP:10241"/>
        <dbReference type="ChEBI" id="CHEBI:15378"/>
        <dbReference type="ChEBI" id="CHEBI:57856"/>
        <dbReference type="ChEBI" id="CHEBI:59789"/>
        <dbReference type="ChEBI" id="CHEBI:74269"/>
        <dbReference type="ChEBI" id="CHEBI:74445"/>
        <dbReference type="EC" id="2.1.1.185"/>
    </reaction>
</comment>
<organism evidence="9 10">
    <name type="scientific">Halomonas aquatica</name>
    <dbReference type="NCBI Taxonomy" id="3151123"/>
    <lineage>
        <taxon>Bacteria</taxon>
        <taxon>Pseudomonadati</taxon>
        <taxon>Pseudomonadota</taxon>
        <taxon>Gammaproteobacteria</taxon>
        <taxon>Oceanospirillales</taxon>
        <taxon>Halomonadaceae</taxon>
        <taxon>Halomonas</taxon>
    </lineage>
</organism>
<dbReference type="InterPro" id="IPR004441">
    <property type="entry name" value="rRNA_MeTrfase_TrmH"/>
</dbReference>
<dbReference type="InterPro" id="IPR029026">
    <property type="entry name" value="tRNA_m1G_MTases_N"/>
</dbReference>
<keyword evidence="1 6" id="KW-0963">Cytoplasm</keyword>
<dbReference type="NCBIfam" id="TIGR00186">
    <property type="entry name" value="rRNA_methyl_3"/>
    <property type="match status" value="1"/>
</dbReference>
<comment type="subcellular location">
    <subcellularLocation>
        <location evidence="6">Cytoplasm</location>
    </subcellularLocation>
</comment>
<dbReference type="InterPro" id="IPR001537">
    <property type="entry name" value="SpoU_MeTrfase"/>
</dbReference>
<feature type="compositionally biased region" description="Basic residues" evidence="7">
    <location>
        <begin position="1"/>
        <end position="15"/>
    </location>
</feature>
<evidence type="ECO:0000259" key="8">
    <source>
        <dbReference type="SMART" id="SM00967"/>
    </source>
</evidence>
<dbReference type="InterPro" id="IPR029064">
    <property type="entry name" value="Ribosomal_eL30-like_sf"/>
</dbReference>
<comment type="similarity">
    <text evidence="6">Belongs to the class IV-like SAM-binding methyltransferase superfamily. RNA methyltransferase TrmH family. RlmB subfamily.</text>
</comment>
<evidence type="ECO:0000313" key="10">
    <source>
        <dbReference type="Proteomes" id="UP001442468"/>
    </source>
</evidence>
<sequence length="271" mass="28251">MAAGHRKPRASRRASGHGPSTPGGLEAVFGVHAVRALLDRGETPREVWVQEGSAGARLDELVEAARQGGARLQSRPRDELDRLAQGASHQGIIAFATPLAFEGEASLWLRLEGWPHAAPPLLLVLDGVTDVHNFGACLRSADAAGAHGVIVPKDKAAPLNATVRKVACGAAESIPVYQVTNLARTLAKMKSLGVWITGTAGEAEASLYEADFTGPAALVMGAEGKGMRRLTREACDTLVKLPMAGSVSSLNVSVATGVCLFEAVRQRQGAG</sequence>
<evidence type="ECO:0000256" key="1">
    <source>
        <dbReference type="ARBA" id="ARBA00022490"/>
    </source>
</evidence>
<evidence type="ECO:0000256" key="7">
    <source>
        <dbReference type="SAM" id="MobiDB-lite"/>
    </source>
</evidence>
<dbReference type="InterPro" id="IPR013123">
    <property type="entry name" value="SpoU_subst-bd"/>
</dbReference>
<keyword evidence="4 6" id="KW-0808">Transferase</keyword>
<reference evidence="9 10" key="1">
    <citation type="submission" date="2024-05" db="EMBL/GenBank/DDBJ databases">
        <title>Halomonas sp. SSM6 16S ribosomal RNA gene Genome sequencing and assembly.</title>
        <authorList>
            <person name="Yook S."/>
        </authorList>
    </citation>
    <scope>NUCLEOTIDE SEQUENCE [LARGE SCALE GENOMIC DNA]</scope>
    <source>
        <strain evidence="9 10">SSM6</strain>
    </source>
</reference>
<dbReference type="Proteomes" id="UP001442468">
    <property type="component" value="Unassembled WGS sequence"/>
</dbReference>
<keyword evidence="5 6" id="KW-0949">S-adenosyl-L-methionine</keyword>
<evidence type="ECO:0000256" key="6">
    <source>
        <dbReference type="HAMAP-Rule" id="MF_01887"/>
    </source>
</evidence>
<dbReference type="RefSeq" id="WP_349761214.1">
    <property type="nucleotide sequence ID" value="NZ_JBEGCJ010000002.1"/>
</dbReference>
<evidence type="ECO:0000256" key="2">
    <source>
        <dbReference type="ARBA" id="ARBA00022552"/>
    </source>
</evidence>
<dbReference type="SMART" id="SM00967">
    <property type="entry name" value="SpoU_sub_bind"/>
    <property type="match status" value="1"/>
</dbReference>
<dbReference type="SUPFAM" id="SSF75217">
    <property type="entry name" value="alpha/beta knot"/>
    <property type="match status" value="1"/>
</dbReference>
<evidence type="ECO:0000256" key="4">
    <source>
        <dbReference type="ARBA" id="ARBA00022679"/>
    </source>
</evidence>
<feature type="domain" description="RNA 2-O ribose methyltransferase substrate binding" evidence="8">
    <location>
        <begin position="27"/>
        <end position="102"/>
    </location>
</feature>
<dbReference type="PANTHER" id="PTHR46429">
    <property type="entry name" value="23S RRNA (GUANOSINE-2'-O-)-METHYLTRANSFERASE RLMB"/>
    <property type="match status" value="1"/>
</dbReference>